<dbReference type="Proteomes" id="UP000274511">
    <property type="component" value="Unassembled WGS sequence"/>
</dbReference>
<evidence type="ECO:0000256" key="8">
    <source>
        <dbReference type="ARBA" id="ARBA00030003"/>
    </source>
</evidence>
<dbReference type="GO" id="GO:0003677">
    <property type="term" value="F:DNA binding"/>
    <property type="evidence" value="ECO:0007669"/>
    <property type="project" value="UniProtKB-KW"/>
</dbReference>
<dbReference type="Pfam" id="PF13342">
    <property type="entry name" value="Toprim_Crpt"/>
    <property type="match status" value="1"/>
</dbReference>
<keyword evidence="6" id="KW-0238">DNA-binding</keyword>
<dbReference type="InterPro" id="IPR003601">
    <property type="entry name" value="Topo_IA_2"/>
</dbReference>
<evidence type="ECO:0000256" key="5">
    <source>
        <dbReference type="ARBA" id="ARBA00023029"/>
    </source>
</evidence>
<dbReference type="GO" id="GO:0006281">
    <property type="term" value="P:DNA repair"/>
    <property type="evidence" value="ECO:0007669"/>
    <property type="project" value="TreeGrafter"/>
</dbReference>
<evidence type="ECO:0000256" key="2">
    <source>
        <dbReference type="ARBA" id="ARBA00009446"/>
    </source>
</evidence>
<dbReference type="SMART" id="SM00436">
    <property type="entry name" value="TOP1Bc"/>
    <property type="match status" value="1"/>
</dbReference>
<dbReference type="InterPro" id="IPR005738">
    <property type="entry name" value="TopoIII"/>
</dbReference>
<dbReference type="SMART" id="SM00493">
    <property type="entry name" value="TOPRIM"/>
    <property type="match status" value="1"/>
</dbReference>
<dbReference type="InterPro" id="IPR013824">
    <property type="entry name" value="Topo_IA_cen_sub1"/>
</dbReference>
<dbReference type="PRINTS" id="PR00417">
    <property type="entry name" value="PRTPISMRASEI"/>
</dbReference>
<dbReference type="Pfam" id="PF01751">
    <property type="entry name" value="Toprim"/>
    <property type="match status" value="1"/>
</dbReference>
<protein>
    <recommendedName>
        <fullName evidence="3">DNA topoisomerase</fullName>
        <ecNumber evidence="3">5.6.2.1</ecNumber>
    </recommendedName>
    <alternativeName>
        <fullName evidence="11">Omega-protein</fullName>
    </alternativeName>
    <alternativeName>
        <fullName evidence="10">Relaxing enzyme</fullName>
    </alternativeName>
    <alternativeName>
        <fullName evidence="8">Swivelase</fullName>
    </alternativeName>
    <alternativeName>
        <fullName evidence="9">Untwisting enzyme</fullName>
    </alternativeName>
</protein>
<evidence type="ECO:0000259" key="14">
    <source>
        <dbReference type="PROSITE" id="PS52039"/>
    </source>
</evidence>
<reference evidence="15 16" key="1">
    <citation type="submission" date="2018-10" db="EMBL/GenBank/DDBJ databases">
        <title>New species genome.</title>
        <authorList>
            <person name="Li Y."/>
        </authorList>
    </citation>
    <scope>NUCLEOTIDE SEQUENCE [LARGE SCALE GENOMIC DNA]</scope>
    <source>
        <strain evidence="15 16">L6_4B</strain>
    </source>
</reference>
<sequence>MRLWIAEKPSVASDIVKALGGNFTRHDGYAESATDIVSYCVGHVLEMVPPEAINPAYATWSLDTLPLKLFPVQLQPKESVAKQANTLIRLIKRPDIKTVVHCGDPDDEGQLLVDEVLEFAGNTAPVKRALINDNTAPAVKKAITSLKDNKEFRGLYLKALMRSAGDAIYGFSMSRCYSIKAREKGYRGVLSVGRVQTPVLGLIVRRWRENQSHTSSFYYLLTGNFINGTDVISARWQTSEYAPVDDKKRLIDKKWADGLAKSLAGKAASVLAAAVDTGKTTAAPLPFNLVRLQQYMNQKHKLTAQQTLDITQVLREKHKAITYNRSDCSYLSDEQFSEAPKVVEALKSLTDFNALDTNTSQKSKTFDSKKVSAHTAIIPTANTPDMSQLTANEKAVYMAIAKFYLAQFLPKKTYDEAIAEIKCGDETFKVSARKITDNGFTSLLGDDKDDDEQDDNSSAFEALSRLRTGESLTCRDVDVAEQKTKPQALFTEATLLAALVRVADFVADPRIKQLLKEKDKDKKDEHGGIGTPATRAAIIETLKKRSYISVEKGKFVPTDAGLALIDALPDSVTQPDMTAVWSEKQAAIETGQMTIEKFIDGLYGEVSRLVESADINISATENQTPKTALDRLTVKCPSCNSDLVMTAKACNCTGCKFRIWLEFRGKKLTNKQIETIISKGKSSEIKGFKSKKNDSTYSMFVTLANKETGELGFEYPPRDDSQSSKKPSAKDMPRELKL</sequence>
<comment type="caution">
    <text evidence="15">The sequence shown here is derived from an EMBL/GenBank/DDBJ whole genome shotgun (WGS) entry which is preliminary data.</text>
</comment>
<evidence type="ECO:0000256" key="12">
    <source>
        <dbReference type="SAM" id="MobiDB-lite"/>
    </source>
</evidence>
<keyword evidence="4" id="KW-0479">Metal-binding</keyword>
<dbReference type="SMART" id="SM00437">
    <property type="entry name" value="TOP1Ac"/>
    <property type="match status" value="1"/>
</dbReference>
<dbReference type="AlphaFoldDB" id="A0A3N0U6P6"/>
<dbReference type="GO" id="GO:0043597">
    <property type="term" value="C:cytoplasmic replication fork"/>
    <property type="evidence" value="ECO:0007669"/>
    <property type="project" value="TreeGrafter"/>
</dbReference>
<dbReference type="PROSITE" id="PS52039">
    <property type="entry name" value="TOPO_IA_2"/>
    <property type="match status" value="1"/>
</dbReference>
<evidence type="ECO:0000256" key="11">
    <source>
        <dbReference type="ARBA" id="ARBA00032877"/>
    </source>
</evidence>
<keyword evidence="5" id="KW-0799">Topoisomerase</keyword>
<dbReference type="EC" id="5.6.2.1" evidence="3"/>
<dbReference type="InterPro" id="IPR013826">
    <property type="entry name" value="Topo_IA_cen_sub3"/>
</dbReference>
<name>A0A3N0U6P6_9GAMM</name>
<organism evidence="15 16">
    <name type="scientific">Lonsdalea populi</name>
    <dbReference type="NCBI Taxonomy" id="1172565"/>
    <lineage>
        <taxon>Bacteria</taxon>
        <taxon>Pseudomonadati</taxon>
        <taxon>Pseudomonadota</taxon>
        <taxon>Gammaproteobacteria</taxon>
        <taxon>Enterobacterales</taxon>
        <taxon>Pectobacteriaceae</taxon>
        <taxon>Lonsdalea</taxon>
    </lineage>
</organism>
<feature type="region of interest" description="Disordered" evidence="12">
    <location>
        <begin position="710"/>
        <end position="738"/>
    </location>
</feature>
<dbReference type="Gene3D" id="3.40.50.140">
    <property type="match status" value="1"/>
</dbReference>
<dbReference type="InterPro" id="IPR025589">
    <property type="entry name" value="Toprim_C_rpt"/>
</dbReference>
<dbReference type="NCBIfam" id="NF005829">
    <property type="entry name" value="PRK07726.1"/>
    <property type="match status" value="1"/>
</dbReference>
<evidence type="ECO:0000256" key="6">
    <source>
        <dbReference type="ARBA" id="ARBA00023125"/>
    </source>
</evidence>
<evidence type="ECO:0000313" key="15">
    <source>
        <dbReference type="EMBL" id="ROH76243.1"/>
    </source>
</evidence>
<feature type="domain" description="Topo IA-type catalytic" evidence="14">
    <location>
        <begin position="152"/>
        <end position="610"/>
    </location>
</feature>
<dbReference type="InterPro" id="IPR000380">
    <property type="entry name" value="Topo_IA"/>
</dbReference>
<keyword evidence="7 15" id="KW-0413">Isomerase</keyword>
<dbReference type="Gene3D" id="2.70.20.10">
    <property type="entry name" value="Topoisomerase I, domain 3"/>
    <property type="match status" value="1"/>
</dbReference>
<dbReference type="RefSeq" id="WP_123244714.1">
    <property type="nucleotide sequence ID" value="NZ_RJUJ01000025.1"/>
</dbReference>
<dbReference type="GO" id="GO:0003917">
    <property type="term" value="F:DNA topoisomerase type I (single strand cut, ATP-independent) activity"/>
    <property type="evidence" value="ECO:0007669"/>
    <property type="project" value="UniProtKB-EC"/>
</dbReference>
<evidence type="ECO:0000313" key="16">
    <source>
        <dbReference type="Proteomes" id="UP000274511"/>
    </source>
</evidence>
<feature type="domain" description="Toprim" evidence="13">
    <location>
        <begin position="1"/>
        <end position="135"/>
    </location>
</feature>
<evidence type="ECO:0000256" key="7">
    <source>
        <dbReference type="ARBA" id="ARBA00023235"/>
    </source>
</evidence>
<dbReference type="EMBL" id="RJUJ01000025">
    <property type="protein sequence ID" value="ROH76243.1"/>
    <property type="molecule type" value="Genomic_DNA"/>
</dbReference>
<dbReference type="InterPro" id="IPR013497">
    <property type="entry name" value="Topo_IA_cen"/>
</dbReference>
<dbReference type="GO" id="GO:0006265">
    <property type="term" value="P:DNA topological change"/>
    <property type="evidence" value="ECO:0007669"/>
    <property type="project" value="InterPro"/>
</dbReference>
<dbReference type="InterPro" id="IPR006171">
    <property type="entry name" value="TOPRIM_dom"/>
</dbReference>
<dbReference type="InterPro" id="IPR023405">
    <property type="entry name" value="Topo_IA_core_domain"/>
</dbReference>
<dbReference type="PANTHER" id="PTHR11390:SF21">
    <property type="entry name" value="DNA TOPOISOMERASE 3-ALPHA"/>
    <property type="match status" value="1"/>
</dbReference>
<comment type="similarity">
    <text evidence="2">Belongs to the type IA topoisomerase family.</text>
</comment>
<evidence type="ECO:0000256" key="10">
    <source>
        <dbReference type="ARBA" id="ARBA00032235"/>
    </source>
</evidence>
<dbReference type="InterPro" id="IPR003602">
    <property type="entry name" value="Topo_IA_DNA-bd_dom"/>
</dbReference>
<gene>
    <name evidence="15" type="ORF">EC392_15895</name>
</gene>
<accession>A0A3N0U6P6</accession>
<dbReference type="InterPro" id="IPR034144">
    <property type="entry name" value="TOPRIM_TopoIII"/>
</dbReference>
<dbReference type="Pfam" id="PF01131">
    <property type="entry name" value="Topoisom_bac"/>
    <property type="match status" value="1"/>
</dbReference>
<evidence type="ECO:0000256" key="4">
    <source>
        <dbReference type="ARBA" id="ARBA00022723"/>
    </source>
</evidence>
<evidence type="ECO:0000256" key="1">
    <source>
        <dbReference type="ARBA" id="ARBA00000213"/>
    </source>
</evidence>
<dbReference type="GO" id="GO:0046872">
    <property type="term" value="F:metal ion binding"/>
    <property type="evidence" value="ECO:0007669"/>
    <property type="project" value="UniProtKB-KW"/>
</dbReference>
<dbReference type="Gene3D" id="1.10.460.10">
    <property type="entry name" value="Topoisomerase I, domain 2"/>
    <property type="match status" value="1"/>
</dbReference>
<evidence type="ECO:0000259" key="13">
    <source>
        <dbReference type="PROSITE" id="PS50880"/>
    </source>
</evidence>
<dbReference type="GO" id="GO:0006310">
    <property type="term" value="P:DNA recombination"/>
    <property type="evidence" value="ECO:0007669"/>
    <property type="project" value="TreeGrafter"/>
</dbReference>
<proteinExistence type="inferred from homology"/>
<dbReference type="PANTHER" id="PTHR11390">
    <property type="entry name" value="PROKARYOTIC DNA TOPOISOMERASE"/>
    <property type="match status" value="1"/>
</dbReference>
<comment type="catalytic activity">
    <reaction evidence="1">
        <text>ATP-independent breakage of single-stranded DNA, followed by passage and rejoining.</text>
        <dbReference type="EC" id="5.6.2.1"/>
    </reaction>
</comment>
<dbReference type="CDD" id="cd03362">
    <property type="entry name" value="TOPRIM_TopoIA_TopoIII"/>
    <property type="match status" value="1"/>
</dbReference>
<dbReference type="Gene3D" id="1.10.290.10">
    <property type="entry name" value="Topoisomerase I, domain 4"/>
    <property type="match status" value="1"/>
</dbReference>
<evidence type="ECO:0000256" key="3">
    <source>
        <dbReference type="ARBA" id="ARBA00012891"/>
    </source>
</evidence>
<feature type="compositionally biased region" description="Basic and acidic residues" evidence="12">
    <location>
        <begin position="716"/>
        <end position="738"/>
    </location>
</feature>
<dbReference type="PROSITE" id="PS50880">
    <property type="entry name" value="TOPRIM"/>
    <property type="match status" value="1"/>
</dbReference>
<evidence type="ECO:0000256" key="9">
    <source>
        <dbReference type="ARBA" id="ARBA00031985"/>
    </source>
</evidence>
<dbReference type="NCBIfam" id="TIGR01056">
    <property type="entry name" value="topB"/>
    <property type="match status" value="1"/>
</dbReference>
<dbReference type="InterPro" id="IPR013825">
    <property type="entry name" value="Topo_IA_cen_sub2"/>
</dbReference>
<dbReference type="SUPFAM" id="SSF56712">
    <property type="entry name" value="Prokaryotic type I DNA topoisomerase"/>
    <property type="match status" value="1"/>
</dbReference>